<protein>
    <recommendedName>
        <fullName evidence="7">LSM domain protein</fullName>
    </recommendedName>
</protein>
<sequence>MRIARAYGHKVKVILKDNNIIIGNVINFENPIESDTGNFVMDLDTSMGIYSIDDSEIKDIQIINK</sequence>
<dbReference type="EMBL" id="WPRH01000660">
    <property type="protein sequence ID" value="MVI56712.1"/>
    <property type="molecule type" value="Genomic_DNA"/>
</dbReference>
<dbReference type="Proteomes" id="UP000433366">
    <property type="component" value="Unassembled WGS sequence"/>
</dbReference>
<dbReference type="PATRIC" id="fig|1280.3385.peg.2302"/>
<dbReference type="Proteomes" id="UP000039437">
    <property type="component" value="Unassembled WGS sequence"/>
</dbReference>
<name>A0A0U1MJY1_STAAU</name>
<dbReference type="EMBL" id="WPVZ01000708">
    <property type="protein sequence ID" value="MVL46456.1"/>
    <property type="molecule type" value="Genomic_DNA"/>
</dbReference>
<evidence type="ECO:0008006" key="7">
    <source>
        <dbReference type="Google" id="ProtNLM"/>
    </source>
</evidence>
<dbReference type="RefSeq" id="WP_001217012.1">
    <property type="nucleotide sequence ID" value="NZ_BAABRB010000002.1"/>
</dbReference>
<dbReference type="EMBL" id="CVOQ01000018">
    <property type="protein sequence ID" value="CRI10147.1"/>
    <property type="molecule type" value="Genomic_DNA"/>
</dbReference>
<proteinExistence type="predicted"/>
<reference evidence="5 6" key="2">
    <citation type="submission" date="2019-11" db="EMBL/GenBank/DDBJ databases">
        <title>Implementation of targeted gown and glove precautions to prevent Staphylococcus aureus acquisition in community-based nursing homes.</title>
        <authorList>
            <person name="Stine O.C."/>
        </authorList>
    </citation>
    <scope>NUCLEOTIDE SEQUENCE [LARGE SCALE GENOMIC DNA]</scope>
    <source>
        <strain evidence="3 6">S_2023.LVRQ.AN</strain>
        <strain evidence="2 5">S_4031.LGMP.AI</strain>
    </source>
</reference>
<dbReference type="AlphaFoldDB" id="A0A0U1MJY1"/>
<organism evidence="1 4">
    <name type="scientific">Staphylococcus aureus</name>
    <dbReference type="NCBI Taxonomy" id="1280"/>
    <lineage>
        <taxon>Bacteria</taxon>
        <taxon>Bacillati</taxon>
        <taxon>Bacillota</taxon>
        <taxon>Bacilli</taxon>
        <taxon>Bacillales</taxon>
        <taxon>Staphylococcaceae</taxon>
        <taxon>Staphylococcus</taxon>
    </lineage>
</organism>
<dbReference type="Proteomes" id="UP000434412">
    <property type="component" value="Unassembled WGS sequence"/>
</dbReference>
<accession>A0A0U1MJY1</accession>
<evidence type="ECO:0000313" key="4">
    <source>
        <dbReference type="Proteomes" id="UP000039437"/>
    </source>
</evidence>
<evidence type="ECO:0000313" key="1">
    <source>
        <dbReference type="EMBL" id="CRI10147.1"/>
    </source>
</evidence>
<gene>
    <name evidence="1" type="ORF">BN1321_250002</name>
    <name evidence="2" type="ORF">GO793_12710</name>
    <name evidence="3" type="ORF">GO941_13300</name>
</gene>
<reference evidence="1 4" key="1">
    <citation type="submission" date="2015-04" db="EMBL/GenBank/DDBJ databases">
        <authorList>
            <person name="Syromyatnikov M.Y."/>
            <person name="Popov V.N."/>
        </authorList>
    </citation>
    <scope>NUCLEOTIDE SEQUENCE [LARGE SCALE GENOMIC DNA]</scope>
    <source>
        <strain evidence="1 4">AH1</strain>
    </source>
</reference>
<evidence type="ECO:0000313" key="2">
    <source>
        <dbReference type="EMBL" id="MVI56712.1"/>
    </source>
</evidence>
<evidence type="ECO:0000313" key="5">
    <source>
        <dbReference type="Proteomes" id="UP000433366"/>
    </source>
</evidence>
<evidence type="ECO:0000313" key="6">
    <source>
        <dbReference type="Proteomes" id="UP000434412"/>
    </source>
</evidence>
<evidence type="ECO:0000313" key="3">
    <source>
        <dbReference type="EMBL" id="MVL46456.1"/>
    </source>
</evidence>